<name>A0AA88RIX0_9ASTE</name>
<keyword evidence="2" id="KW-0999">Mitochondrion inner membrane</keyword>
<comment type="subcellular location">
    <subcellularLocation>
        <location evidence="2">Mitochondrion inner membrane</location>
        <topology evidence="2">Peripheral membrane protein</topology>
        <orientation evidence="2">Matrix side</orientation>
    </subcellularLocation>
</comment>
<feature type="compositionally biased region" description="Polar residues" evidence="3">
    <location>
        <begin position="144"/>
        <end position="153"/>
    </location>
</feature>
<dbReference type="GO" id="GO:0005743">
    <property type="term" value="C:mitochondrial inner membrane"/>
    <property type="evidence" value="ECO:0007669"/>
    <property type="project" value="UniProtKB-SubCell"/>
</dbReference>
<feature type="region of interest" description="Disordered" evidence="3">
    <location>
        <begin position="142"/>
        <end position="187"/>
    </location>
</feature>
<dbReference type="AlphaFoldDB" id="A0AA88RIX0"/>
<evidence type="ECO:0000313" key="4">
    <source>
        <dbReference type="EMBL" id="KAK2990022.1"/>
    </source>
</evidence>
<reference evidence="4" key="1">
    <citation type="submission" date="2022-12" db="EMBL/GenBank/DDBJ databases">
        <title>Draft genome assemblies for two species of Escallonia (Escalloniales).</title>
        <authorList>
            <person name="Chanderbali A."/>
            <person name="Dervinis C."/>
            <person name="Anghel I."/>
            <person name="Soltis D."/>
            <person name="Soltis P."/>
            <person name="Zapata F."/>
        </authorList>
    </citation>
    <scope>NUCLEOTIDE SEQUENCE</scope>
    <source>
        <strain evidence="4">UCBG92.1500</strain>
        <tissue evidence="4">Leaf</tissue>
    </source>
</reference>
<dbReference type="Proteomes" id="UP001187471">
    <property type="component" value="Unassembled WGS sequence"/>
</dbReference>
<sequence length="187" mass="20585">MSRLWGKIAGLFSARTFAGADKAGNRYFSRKEEIDGIQRNFDVKAVSAISAIAWCIGETLGEDGEADGILSHVVSCNVPVKEKRWVIFKGEDDPTAIPVEWICWLNGQRKIAPTPEEMAEMEARRQRVKLNVARKVGGPDLRSFVQQFPGTSQGDKTKETDTTGGMRTLEPTGSGQSFKPGTWQPPT</sequence>
<gene>
    <name evidence="4" type="ORF">RJ640_004700</name>
</gene>
<comment type="similarity">
    <text evidence="1 2">Belongs to the complex I NDUFA12 subunit family.</text>
</comment>
<keyword evidence="2" id="KW-0813">Transport</keyword>
<proteinExistence type="inferred from homology"/>
<comment type="caution">
    <text evidence="4">The sequence shown here is derived from an EMBL/GenBank/DDBJ whole genome shotgun (WGS) entry which is preliminary data.</text>
</comment>
<dbReference type="GO" id="GO:0006979">
    <property type="term" value="P:response to oxidative stress"/>
    <property type="evidence" value="ECO:0007669"/>
    <property type="project" value="TreeGrafter"/>
</dbReference>
<keyword evidence="2" id="KW-0679">Respiratory chain</keyword>
<dbReference type="PANTHER" id="PTHR12910">
    <property type="entry name" value="NADH-UBIQUINONE OXIDOREDUCTASE SUBUNIT B17.2"/>
    <property type="match status" value="1"/>
</dbReference>
<keyword evidence="5" id="KW-1185">Reference proteome</keyword>
<keyword evidence="2" id="KW-0496">Mitochondrion</keyword>
<evidence type="ECO:0000256" key="2">
    <source>
        <dbReference type="RuleBase" id="RU363103"/>
    </source>
</evidence>
<dbReference type="GO" id="GO:0045271">
    <property type="term" value="C:respiratory chain complex I"/>
    <property type="evidence" value="ECO:0007669"/>
    <property type="project" value="InterPro"/>
</dbReference>
<evidence type="ECO:0000256" key="1">
    <source>
        <dbReference type="ARBA" id="ARBA00007355"/>
    </source>
</evidence>
<dbReference type="PANTHER" id="PTHR12910:SF1">
    <property type="entry name" value="NADH DEHYDROGENASE [UBIQUINONE] 1 ALPHA SUBCOMPLEX SUBUNIT 12"/>
    <property type="match status" value="1"/>
</dbReference>
<dbReference type="InterPro" id="IPR007763">
    <property type="entry name" value="NDUFA12"/>
</dbReference>
<keyword evidence="2" id="KW-0472">Membrane</keyword>
<dbReference type="EMBL" id="JAVXUO010000676">
    <property type="protein sequence ID" value="KAK2990022.1"/>
    <property type="molecule type" value="Genomic_DNA"/>
</dbReference>
<organism evidence="4 5">
    <name type="scientific">Escallonia rubra</name>
    <dbReference type="NCBI Taxonomy" id="112253"/>
    <lineage>
        <taxon>Eukaryota</taxon>
        <taxon>Viridiplantae</taxon>
        <taxon>Streptophyta</taxon>
        <taxon>Embryophyta</taxon>
        <taxon>Tracheophyta</taxon>
        <taxon>Spermatophyta</taxon>
        <taxon>Magnoliopsida</taxon>
        <taxon>eudicotyledons</taxon>
        <taxon>Gunneridae</taxon>
        <taxon>Pentapetalae</taxon>
        <taxon>asterids</taxon>
        <taxon>campanulids</taxon>
        <taxon>Escalloniales</taxon>
        <taxon>Escalloniaceae</taxon>
        <taxon>Escallonia</taxon>
    </lineage>
</organism>
<keyword evidence="2" id="KW-0249">Electron transport</keyword>
<accession>A0AA88RIX0</accession>
<comment type="function">
    <text evidence="2">Accessory subunit of the mitochondrial membrane respiratory chain NADH dehydrogenase (Complex I), that is believed not to be involved in catalysis. Complex I functions in the transfer of electrons from NADH to the respiratory chain. The immediate electron acceptor for the enzyme is believed to be ubiquinone.</text>
</comment>
<evidence type="ECO:0000313" key="5">
    <source>
        <dbReference type="Proteomes" id="UP001187471"/>
    </source>
</evidence>
<evidence type="ECO:0000256" key="3">
    <source>
        <dbReference type="SAM" id="MobiDB-lite"/>
    </source>
</evidence>
<protein>
    <recommendedName>
        <fullName evidence="2">NADH dehydrogenase [ubiquinone] 1 alpha subcomplex subunit 12</fullName>
    </recommendedName>
</protein>